<organism evidence="1 2">
    <name type="scientific">Sandaracinus amylolyticus</name>
    <dbReference type="NCBI Taxonomy" id="927083"/>
    <lineage>
        <taxon>Bacteria</taxon>
        <taxon>Pseudomonadati</taxon>
        <taxon>Myxococcota</taxon>
        <taxon>Polyangia</taxon>
        <taxon>Polyangiales</taxon>
        <taxon>Sandaracinaceae</taxon>
        <taxon>Sandaracinus</taxon>
    </lineage>
</organism>
<evidence type="ECO:0000313" key="2">
    <source>
        <dbReference type="Proteomes" id="UP000034883"/>
    </source>
</evidence>
<name>A0A0F6YGT5_9BACT</name>
<keyword evidence="2" id="KW-1185">Reference proteome</keyword>
<dbReference type="RefSeq" id="WP_053231649.1">
    <property type="nucleotide sequence ID" value="NZ_CP011125.1"/>
</dbReference>
<sequence length="324" mass="34688">MTTQHPAETQAHIRDAYGLLSSWPHRRQRAAAPDPAVVASALRSDSLAGAYRAPPTDSLLEALCRASEWGEVVLVLIARGEADAARRTWTALDDARSDSDEQALYLLTGELVAVHAGVPLEVRAAIARAIRAGDVMSARDALVSFAERHGVAARDRVRRILDAHAAAIAAAVGDFVWREPPPASFRPPLSFVLLLIVGAFTGIGEPLSGPQLDEEPAAPTIQEQLREIRPQRSDDDAHGVLAPIAAELRDDAAASFCERADAERCRIARTWARALHDGDCAGAALALALLLSDDTTTPIDDETACNFRRAQRMACPDVEDPAAP</sequence>
<dbReference type="Proteomes" id="UP000034883">
    <property type="component" value="Chromosome"/>
</dbReference>
<reference evidence="1 2" key="1">
    <citation type="submission" date="2015-03" db="EMBL/GenBank/DDBJ databases">
        <title>Genome assembly of Sandaracinus amylolyticus DSM 53668.</title>
        <authorList>
            <person name="Sharma G."/>
            <person name="Subramanian S."/>
        </authorList>
    </citation>
    <scope>NUCLEOTIDE SEQUENCE [LARGE SCALE GENOMIC DNA]</scope>
    <source>
        <strain evidence="1 2">DSM 53668</strain>
    </source>
</reference>
<accession>A0A0F6YGT5</accession>
<proteinExistence type="predicted"/>
<dbReference type="EMBL" id="CP011125">
    <property type="protein sequence ID" value="AKF04295.1"/>
    <property type="molecule type" value="Genomic_DNA"/>
</dbReference>
<dbReference type="AlphaFoldDB" id="A0A0F6YGT5"/>
<dbReference type="KEGG" id="samy:DB32_001444"/>
<protein>
    <submittedName>
        <fullName evidence="1">Uncharacterized protein</fullName>
    </submittedName>
</protein>
<evidence type="ECO:0000313" key="1">
    <source>
        <dbReference type="EMBL" id="AKF04295.1"/>
    </source>
</evidence>
<gene>
    <name evidence="1" type="ORF">DB32_001444</name>
</gene>